<gene>
    <name evidence="2" type="primary">fax-RA</name>
</gene>
<keyword evidence="1" id="KW-1133">Transmembrane helix</keyword>
<evidence type="ECO:0000313" key="2">
    <source>
        <dbReference type="EMBL" id="ADC55522.1"/>
    </source>
</evidence>
<accession>D3DN25</accession>
<feature type="transmembrane region" description="Helical" evidence="1">
    <location>
        <begin position="31"/>
        <end position="51"/>
    </location>
</feature>
<keyword evidence="1" id="KW-0812">Transmembrane</keyword>
<proteinExistence type="evidence at transcript level"/>
<dbReference type="EMBL" id="BT120350">
    <property type="protein sequence ID" value="ADC55522.1"/>
    <property type="molecule type" value="mRNA"/>
</dbReference>
<organism evidence="2">
    <name type="scientific">Drosophila melanogaster</name>
    <name type="common">Fruit fly</name>
    <dbReference type="NCBI Taxonomy" id="7227"/>
    <lineage>
        <taxon>Eukaryota</taxon>
        <taxon>Metazoa</taxon>
        <taxon>Ecdysozoa</taxon>
        <taxon>Arthropoda</taxon>
        <taxon>Hexapoda</taxon>
        <taxon>Insecta</taxon>
        <taxon>Pterygota</taxon>
        <taxon>Neoptera</taxon>
        <taxon>Endopterygota</taxon>
        <taxon>Diptera</taxon>
        <taxon>Brachycera</taxon>
        <taxon>Muscomorpha</taxon>
        <taxon>Ephydroidea</taxon>
        <taxon>Drosophilidae</taxon>
        <taxon>Drosophila</taxon>
        <taxon>Sophophora</taxon>
    </lineage>
</organism>
<name>D3DN25_DROME</name>
<protein>
    <submittedName>
        <fullName evidence="2">RE37393p</fullName>
    </submittedName>
</protein>
<dbReference type="AlphaFoldDB" id="D3DN25"/>
<reference evidence="2" key="1">
    <citation type="submission" date="2010-02" db="EMBL/GenBank/DDBJ databases">
        <authorList>
            <person name="Carlson J."/>
            <person name="Booth B."/>
            <person name="Frise E."/>
            <person name="Park S."/>
            <person name="Wan K."/>
            <person name="Yu C."/>
            <person name="Celniker S."/>
        </authorList>
    </citation>
    <scope>NUCLEOTIDE SEQUENCE</scope>
    <source>
        <strain evidence="2">Berkeley</strain>
    </source>
</reference>
<evidence type="ECO:0000256" key="1">
    <source>
        <dbReference type="SAM" id="Phobius"/>
    </source>
</evidence>
<sequence length="60" mass="7023">MLIDISPPYTKSNQFEPKRILGHPNEQNLPFILYAIVTTFICMYICMYILYFGTSTETKL</sequence>
<keyword evidence="1" id="KW-0472">Membrane</keyword>